<gene>
    <name evidence="1" type="ORF">FWK35_00031501</name>
</gene>
<dbReference type="AlphaFoldDB" id="A0A6G0WJP5"/>
<reference evidence="1 2" key="1">
    <citation type="submission" date="2019-08" db="EMBL/GenBank/DDBJ databases">
        <title>Whole genome of Aphis craccivora.</title>
        <authorList>
            <person name="Voronova N.V."/>
            <person name="Shulinski R.S."/>
            <person name="Bandarenka Y.V."/>
            <person name="Zhorov D.G."/>
            <person name="Warner D."/>
        </authorList>
    </citation>
    <scope>NUCLEOTIDE SEQUENCE [LARGE SCALE GENOMIC DNA]</scope>
    <source>
        <strain evidence="1">180601</strain>
        <tissue evidence="1">Whole Body</tissue>
    </source>
</reference>
<organism evidence="1 2">
    <name type="scientific">Aphis craccivora</name>
    <name type="common">Cowpea aphid</name>
    <dbReference type="NCBI Taxonomy" id="307492"/>
    <lineage>
        <taxon>Eukaryota</taxon>
        <taxon>Metazoa</taxon>
        <taxon>Ecdysozoa</taxon>
        <taxon>Arthropoda</taxon>
        <taxon>Hexapoda</taxon>
        <taxon>Insecta</taxon>
        <taxon>Pterygota</taxon>
        <taxon>Neoptera</taxon>
        <taxon>Paraneoptera</taxon>
        <taxon>Hemiptera</taxon>
        <taxon>Sternorrhyncha</taxon>
        <taxon>Aphidomorpha</taxon>
        <taxon>Aphidoidea</taxon>
        <taxon>Aphididae</taxon>
        <taxon>Aphidini</taxon>
        <taxon>Aphis</taxon>
        <taxon>Aphis</taxon>
    </lineage>
</organism>
<comment type="caution">
    <text evidence="1">The sequence shown here is derived from an EMBL/GenBank/DDBJ whole genome shotgun (WGS) entry which is preliminary data.</text>
</comment>
<name>A0A6G0WJP5_APHCR</name>
<sequence>MAKGSVEANVKAPEPSIPQINLVYPRFRDCFATHKTKVDGFEFGTKTERDTLRKQMDMYKNSLQDSLYTYTQNIRFKNRVNDVKIVAKQFIPHGTVIKTLCGQTAIIYLEHIIKGVNDFSILKSSKNKKDLLFLGPAAYVNHS</sequence>
<evidence type="ECO:0000313" key="1">
    <source>
        <dbReference type="EMBL" id="KAF0727446.1"/>
    </source>
</evidence>
<dbReference type="Gene3D" id="2.170.270.10">
    <property type="entry name" value="SET domain"/>
    <property type="match status" value="1"/>
</dbReference>
<dbReference type="OrthoDB" id="6616761at2759"/>
<keyword evidence="2" id="KW-1185">Reference proteome</keyword>
<evidence type="ECO:0000313" key="2">
    <source>
        <dbReference type="Proteomes" id="UP000478052"/>
    </source>
</evidence>
<protein>
    <submittedName>
        <fullName evidence="1">Uncharacterized protein</fullName>
    </submittedName>
</protein>
<proteinExistence type="predicted"/>
<dbReference type="EMBL" id="VUJU01008667">
    <property type="protein sequence ID" value="KAF0727446.1"/>
    <property type="molecule type" value="Genomic_DNA"/>
</dbReference>
<dbReference type="InterPro" id="IPR046341">
    <property type="entry name" value="SET_dom_sf"/>
</dbReference>
<dbReference type="Proteomes" id="UP000478052">
    <property type="component" value="Unassembled WGS sequence"/>
</dbReference>
<accession>A0A6G0WJP5</accession>